<feature type="region of interest" description="Disordered" evidence="1">
    <location>
        <begin position="338"/>
        <end position="358"/>
    </location>
</feature>
<keyword evidence="4" id="KW-1185">Reference proteome</keyword>
<proteinExistence type="predicted"/>
<keyword evidence="2" id="KW-0472">Membrane</keyword>
<dbReference type="PANTHER" id="PTHR43685">
    <property type="entry name" value="GLYCOSYLTRANSFERASE"/>
    <property type="match status" value="1"/>
</dbReference>
<dbReference type="InterPro" id="IPR050834">
    <property type="entry name" value="Glycosyltransf_2"/>
</dbReference>
<dbReference type="InterPro" id="IPR029044">
    <property type="entry name" value="Nucleotide-diphossugar_trans"/>
</dbReference>
<evidence type="ECO:0000313" key="3">
    <source>
        <dbReference type="EMBL" id="RNL58120.1"/>
    </source>
</evidence>
<evidence type="ECO:0000256" key="2">
    <source>
        <dbReference type="SAM" id="Phobius"/>
    </source>
</evidence>
<organism evidence="3 4">
    <name type="scientific">Arthrobacter oryzae</name>
    <dbReference type="NCBI Taxonomy" id="409290"/>
    <lineage>
        <taxon>Bacteria</taxon>
        <taxon>Bacillati</taxon>
        <taxon>Actinomycetota</taxon>
        <taxon>Actinomycetes</taxon>
        <taxon>Micrococcales</taxon>
        <taxon>Micrococcaceae</taxon>
        <taxon>Arthrobacter</taxon>
    </lineage>
</organism>
<dbReference type="OrthoDB" id="3734530at2"/>
<feature type="transmembrane region" description="Helical" evidence="2">
    <location>
        <begin position="707"/>
        <end position="726"/>
    </location>
</feature>
<feature type="transmembrane region" description="Helical" evidence="2">
    <location>
        <begin position="600"/>
        <end position="619"/>
    </location>
</feature>
<keyword evidence="2" id="KW-0812">Transmembrane</keyword>
<dbReference type="GO" id="GO:0016740">
    <property type="term" value="F:transferase activity"/>
    <property type="evidence" value="ECO:0007669"/>
    <property type="project" value="UniProtKB-KW"/>
</dbReference>
<dbReference type="Proteomes" id="UP000273807">
    <property type="component" value="Unassembled WGS sequence"/>
</dbReference>
<evidence type="ECO:0000256" key="1">
    <source>
        <dbReference type="SAM" id="MobiDB-lite"/>
    </source>
</evidence>
<comment type="caution">
    <text evidence="3">The sequence shown here is derived from an EMBL/GenBank/DDBJ whole genome shotgun (WGS) entry which is preliminary data.</text>
</comment>
<keyword evidence="2" id="KW-1133">Transmembrane helix</keyword>
<dbReference type="SUPFAM" id="SSF53448">
    <property type="entry name" value="Nucleotide-diphospho-sugar transferases"/>
    <property type="match status" value="1"/>
</dbReference>
<dbReference type="RefSeq" id="WP_123254351.1">
    <property type="nucleotide sequence ID" value="NZ_RBED01000070.1"/>
</dbReference>
<name>A0A3N0C5H4_9MICC</name>
<feature type="transmembrane region" description="Helical" evidence="2">
    <location>
        <begin position="672"/>
        <end position="695"/>
    </location>
</feature>
<feature type="transmembrane region" description="Helical" evidence="2">
    <location>
        <begin position="454"/>
        <end position="476"/>
    </location>
</feature>
<feature type="transmembrane region" description="Helical" evidence="2">
    <location>
        <begin position="746"/>
        <end position="769"/>
    </location>
</feature>
<evidence type="ECO:0000313" key="4">
    <source>
        <dbReference type="Proteomes" id="UP000273807"/>
    </source>
</evidence>
<accession>A0A3N0C5H4</accession>
<dbReference type="Gene3D" id="3.90.550.10">
    <property type="entry name" value="Spore Coat Polysaccharide Biosynthesis Protein SpsA, Chain A"/>
    <property type="match status" value="1"/>
</dbReference>
<dbReference type="AlphaFoldDB" id="A0A3N0C5H4"/>
<sequence>MVAHDGGDFLPRTLAALTGQTRPADAIIGIDTGSRDHSAALLEQSLGQARVTVVGQHKSGFGGAVAAGLAALSPWTEPGDGKAPTQWIWLLHDDAAPAPEALAELLHAVERAPSVTVAGCKQLDWHAERRLIDVGLSISRWAERLTLIDADELDQGQYNGRSDIFAVNSAGMLVRRDVWEKLGGFDPALPGSGDDLDFCWRNRLAGHRVVVVPGARMFHAANRPHALGNATAARKAQVYLRLKHASGWKVPLHALGALVGSLFKLVLSLALKDPGYGFSQLLATVGALVRPAAVFRGRRSAARTRRIHRSVSKGLQTSRRDVWSHRRSLMEALRASDADGLPAPAPLAEEPNGGSGDDFAPLPEPARGWAGSGALLAVTVASAAALVGLPGLVRAEAAAGGALIPVSARLEDIWNHASGWWISLGAGLPGHGDPFAYCLWLLGVLGAGDANRSVVWLLILAMPLSALGAWCAAGALTGRRRLRLAAALVWAGAPALQVALNQGRLGALLAHIMIPLAVLALLRATGSTAVSGPGTVPAHGQAMPVARPRAGVNGTPSWTAAAAAGLALAVVTAAAPSLLVPALVTVAAAGLVLGRRGRTIWWAMLPSLALFVPFAIATIDRPRALLADPGLPLAIEAAPLWQQALGQPVVLAAGDGLPGLILPGGFGVAFPVPWALVLVLLTGLPVLLLAVAALFIPGRLIAGRASLTAHFLWAAALLMLAGGWLAGRVVTGLGADAEVSPFTGPAVSAAGFALLGAALLAADALLATAGRSAASGRGRRILLRSTAVTALVLLLAGPLAGLSVWAARNALQTGTPVAEPAGSGPGTLRLIQPATTRTLPATAVDRGEGPEQTRALVISGTDGGGFTASLMRGAGTTLDALSTVAASRSITGEPGQEGVREDDPVEASLRMVVATLVAGEGVDPRADLERLGAGFVILRDADTAAQLTASRMDAVPGLVAVGQTDVGWLWRITPLSQSATGAADVTHRVRIVDAAGTATGSVPAGTVAAGGTVPAGPEGRLVVMAERADPHWTATLDGRRLSPTASGWAQAFRLPAQGGRLSIRYDEPWEPWAATAQAVLMGMTVLLAIPLPSRLPHTGISRGEAALRKERHHV</sequence>
<feature type="transmembrane region" description="Helical" evidence="2">
    <location>
        <begin position="781"/>
        <end position="806"/>
    </location>
</feature>
<keyword evidence="3" id="KW-0808">Transferase</keyword>
<dbReference type="Pfam" id="PF13641">
    <property type="entry name" value="Glyco_tranf_2_3"/>
    <property type="match status" value="1"/>
</dbReference>
<dbReference type="PANTHER" id="PTHR43685:SF3">
    <property type="entry name" value="SLR2126 PROTEIN"/>
    <property type="match status" value="1"/>
</dbReference>
<reference evidence="3 4" key="1">
    <citation type="submission" date="2018-10" db="EMBL/GenBank/DDBJ databases">
        <title>Genome sequencing of Arthrobacter oryzae TNB02.</title>
        <authorList>
            <person name="Cho Y.-J."/>
            <person name="Cho A."/>
            <person name="Kim O.-S."/>
        </authorList>
    </citation>
    <scope>NUCLEOTIDE SEQUENCE [LARGE SCALE GENOMIC DNA]</scope>
    <source>
        <strain evidence="3 4">TNB02</strain>
    </source>
</reference>
<feature type="transmembrane region" description="Helical" evidence="2">
    <location>
        <begin position="507"/>
        <end position="526"/>
    </location>
</feature>
<feature type="transmembrane region" description="Helical" evidence="2">
    <location>
        <begin position="560"/>
        <end position="593"/>
    </location>
</feature>
<protein>
    <submittedName>
        <fullName evidence="3">Glycosyltransferase family 2 protein</fullName>
    </submittedName>
</protein>
<dbReference type="EMBL" id="RBED01000070">
    <property type="protein sequence ID" value="RNL58120.1"/>
    <property type="molecule type" value="Genomic_DNA"/>
</dbReference>
<gene>
    <name evidence="3" type="ORF">D7003_04910</name>
</gene>